<gene>
    <name evidence="6" type="ORF">ACFOMF_11420</name>
</gene>
<keyword evidence="1" id="KW-0732">Signal</keyword>
<comment type="caution">
    <text evidence="6">The sequence shown here is derived from an EMBL/GenBank/DDBJ whole genome shotgun (WGS) entry which is preliminary data.</text>
</comment>
<dbReference type="SUPFAM" id="SSF141488">
    <property type="entry name" value="YdhA-like"/>
    <property type="match status" value="1"/>
</dbReference>
<keyword evidence="2" id="KW-0472">Membrane</keyword>
<protein>
    <recommendedName>
        <fullName evidence="5">C-type lysozyme inhibitor domain-containing protein</fullName>
    </recommendedName>
</protein>
<dbReference type="InterPro" id="IPR018660">
    <property type="entry name" value="MliC"/>
</dbReference>
<feature type="domain" description="C-type lysozyme inhibitor" evidence="5">
    <location>
        <begin position="33"/>
        <end position="99"/>
    </location>
</feature>
<dbReference type="Gene3D" id="2.40.128.200">
    <property type="match status" value="1"/>
</dbReference>
<accession>A0ABV7T6D8</accession>
<sequence length="113" mass="12692">MSLLKGLLLGGAVSVLAGCSHWDAGPDARFTRWVCEQPDFIEWRHPDAERQFIELRVGAEGQIQRLQKEPAIQGTFYSDGIIAFHDRGTDALVFRLSDDRVIARGCRASLFNF</sequence>
<keyword evidence="7" id="KW-1185">Reference proteome</keyword>
<name>A0ABV7T6D8_9GAMM</name>
<dbReference type="Proteomes" id="UP001595630">
    <property type="component" value="Unassembled WGS sequence"/>
</dbReference>
<evidence type="ECO:0000256" key="2">
    <source>
        <dbReference type="ARBA" id="ARBA00023136"/>
    </source>
</evidence>
<dbReference type="RefSeq" id="WP_386364879.1">
    <property type="nucleotide sequence ID" value="NZ_JBHRXZ010000022.1"/>
</dbReference>
<reference evidence="7" key="1">
    <citation type="journal article" date="2019" name="Int. J. Syst. Evol. Microbiol.">
        <title>The Global Catalogue of Microorganisms (GCM) 10K type strain sequencing project: providing services to taxonomists for standard genome sequencing and annotation.</title>
        <authorList>
            <consortium name="The Broad Institute Genomics Platform"/>
            <consortium name="The Broad Institute Genome Sequencing Center for Infectious Disease"/>
            <person name="Wu L."/>
            <person name="Ma J."/>
        </authorList>
    </citation>
    <scope>NUCLEOTIDE SEQUENCE [LARGE SCALE GENOMIC DNA]</scope>
    <source>
        <strain evidence="7">KCTC 42447</strain>
    </source>
</reference>
<dbReference type="PROSITE" id="PS51257">
    <property type="entry name" value="PROKAR_LIPOPROTEIN"/>
    <property type="match status" value="1"/>
</dbReference>
<dbReference type="Pfam" id="PF09864">
    <property type="entry name" value="MliC"/>
    <property type="match status" value="1"/>
</dbReference>
<evidence type="ECO:0000256" key="1">
    <source>
        <dbReference type="ARBA" id="ARBA00022729"/>
    </source>
</evidence>
<evidence type="ECO:0000259" key="5">
    <source>
        <dbReference type="Pfam" id="PF09864"/>
    </source>
</evidence>
<dbReference type="EMBL" id="JBHRXZ010000022">
    <property type="protein sequence ID" value="MFC3608389.1"/>
    <property type="molecule type" value="Genomic_DNA"/>
</dbReference>
<evidence type="ECO:0000313" key="6">
    <source>
        <dbReference type="EMBL" id="MFC3608389.1"/>
    </source>
</evidence>
<evidence type="ECO:0000256" key="3">
    <source>
        <dbReference type="ARBA" id="ARBA00023139"/>
    </source>
</evidence>
<dbReference type="InterPro" id="IPR036328">
    <property type="entry name" value="MliC_sf"/>
</dbReference>
<proteinExistence type="predicted"/>
<keyword evidence="3" id="KW-0564">Palmitate</keyword>
<organism evidence="6 7">
    <name type="scientific">Stutzerimonas tarimensis</name>
    <dbReference type="NCBI Taxonomy" id="1507735"/>
    <lineage>
        <taxon>Bacteria</taxon>
        <taxon>Pseudomonadati</taxon>
        <taxon>Pseudomonadota</taxon>
        <taxon>Gammaproteobacteria</taxon>
        <taxon>Pseudomonadales</taxon>
        <taxon>Pseudomonadaceae</taxon>
        <taxon>Stutzerimonas</taxon>
    </lineage>
</organism>
<evidence type="ECO:0000313" key="7">
    <source>
        <dbReference type="Proteomes" id="UP001595630"/>
    </source>
</evidence>
<keyword evidence="4" id="KW-0449">Lipoprotein</keyword>
<evidence type="ECO:0000256" key="4">
    <source>
        <dbReference type="ARBA" id="ARBA00023288"/>
    </source>
</evidence>